<name>A0AAV7UJF2_PLEWA</name>
<keyword evidence="2" id="KW-1185">Reference proteome</keyword>
<dbReference type="AlphaFoldDB" id="A0AAV7UJF2"/>
<proteinExistence type="predicted"/>
<dbReference type="Proteomes" id="UP001066276">
    <property type="component" value="Chromosome 3_1"/>
</dbReference>
<comment type="caution">
    <text evidence="1">The sequence shown here is derived from an EMBL/GenBank/DDBJ whole genome shotgun (WGS) entry which is preliminary data.</text>
</comment>
<accession>A0AAV7UJF2</accession>
<evidence type="ECO:0000313" key="1">
    <source>
        <dbReference type="EMBL" id="KAJ1189172.1"/>
    </source>
</evidence>
<protein>
    <submittedName>
        <fullName evidence="1">Uncharacterized protein</fullName>
    </submittedName>
</protein>
<organism evidence="1 2">
    <name type="scientific">Pleurodeles waltl</name>
    <name type="common">Iberian ribbed newt</name>
    <dbReference type="NCBI Taxonomy" id="8319"/>
    <lineage>
        <taxon>Eukaryota</taxon>
        <taxon>Metazoa</taxon>
        <taxon>Chordata</taxon>
        <taxon>Craniata</taxon>
        <taxon>Vertebrata</taxon>
        <taxon>Euteleostomi</taxon>
        <taxon>Amphibia</taxon>
        <taxon>Batrachia</taxon>
        <taxon>Caudata</taxon>
        <taxon>Salamandroidea</taxon>
        <taxon>Salamandridae</taxon>
        <taxon>Pleurodelinae</taxon>
        <taxon>Pleurodeles</taxon>
    </lineage>
</organism>
<sequence length="118" mass="12817">MSTSVYSHAAQRRTPAAGPSILCGLFRSKEAWVLSGMVSIGSEGPRSELSIKVKQGGVAESSRSQVSQDCMTRILKQEGKQKDIRNSCLFQLFRSTLKPTIEVLSEAFMRPGIAATNP</sequence>
<dbReference type="EMBL" id="JANPWB010000005">
    <property type="protein sequence ID" value="KAJ1189172.1"/>
    <property type="molecule type" value="Genomic_DNA"/>
</dbReference>
<reference evidence="1" key="1">
    <citation type="journal article" date="2022" name="bioRxiv">
        <title>Sequencing and chromosome-scale assembly of the giantPleurodeles waltlgenome.</title>
        <authorList>
            <person name="Brown T."/>
            <person name="Elewa A."/>
            <person name="Iarovenko S."/>
            <person name="Subramanian E."/>
            <person name="Araus A.J."/>
            <person name="Petzold A."/>
            <person name="Susuki M."/>
            <person name="Suzuki K.-i.T."/>
            <person name="Hayashi T."/>
            <person name="Toyoda A."/>
            <person name="Oliveira C."/>
            <person name="Osipova E."/>
            <person name="Leigh N.D."/>
            <person name="Simon A."/>
            <person name="Yun M.H."/>
        </authorList>
    </citation>
    <scope>NUCLEOTIDE SEQUENCE</scope>
    <source>
        <strain evidence="1">20211129_DDA</strain>
        <tissue evidence="1">Liver</tissue>
    </source>
</reference>
<evidence type="ECO:0000313" key="2">
    <source>
        <dbReference type="Proteomes" id="UP001066276"/>
    </source>
</evidence>
<gene>
    <name evidence="1" type="ORF">NDU88_005923</name>
</gene>